<gene>
    <name evidence="1" type="ORF">J4Q44_G00369740</name>
</gene>
<protein>
    <submittedName>
        <fullName evidence="1">Uncharacterized protein</fullName>
    </submittedName>
</protein>
<keyword evidence="2" id="KW-1185">Reference proteome</keyword>
<feature type="non-terminal residue" evidence="1">
    <location>
        <position position="1"/>
    </location>
</feature>
<evidence type="ECO:0000313" key="1">
    <source>
        <dbReference type="EMBL" id="KAK6292390.1"/>
    </source>
</evidence>
<comment type="caution">
    <text evidence="1">The sequence shown here is derived from an EMBL/GenBank/DDBJ whole genome shotgun (WGS) entry which is preliminary data.</text>
</comment>
<dbReference type="EMBL" id="JAGTTL010000038">
    <property type="protein sequence ID" value="KAK6292390.1"/>
    <property type="molecule type" value="Genomic_DNA"/>
</dbReference>
<dbReference type="AlphaFoldDB" id="A0AAN8KUD2"/>
<reference evidence="1 2" key="1">
    <citation type="submission" date="2021-04" db="EMBL/GenBank/DDBJ databases">
        <authorList>
            <person name="De Guttry C."/>
            <person name="Zahm M."/>
            <person name="Klopp C."/>
            <person name="Cabau C."/>
            <person name="Louis A."/>
            <person name="Berthelot C."/>
            <person name="Parey E."/>
            <person name="Roest Crollius H."/>
            <person name="Montfort J."/>
            <person name="Robinson-Rechavi M."/>
            <person name="Bucao C."/>
            <person name="Bouchez O."/>
            <person name="Gislard M."/>
            <person name="Lluch J."/>
            <person name="Milhes M."/>
            <person name="Lampietro C."/>
            <person name="Lopez Roques C."/>
            <person name="Donnadieu C."/>
            <person name="Braasch I."/>
            <person name="Desvignes T."/>
            <person name="Postlethwait J."/>
            <person name="Bobe J."/>
            <person name="Wedekind C."/>
            <person name="Guiguen Y."/>
        </authorList>
    </citation>
    <scope>NUCLEOTIDE SEQUENCE [LARGE SCALE GENOMIC DNA]</scope>
    <source>
        <strain evidence="1">Cs_M1</strain>
        <tissue evidence="1">Blood</tissue>
    </source>
</reference>
<dbReference type="Proteomes" id="UP001356427">
    <property type="component" value="Unassembled WGS sequence"/>
</dbReference>
<organism evidence="1 2">
    <name type="scientific">Coregonus suidteri</name>
    <dbReference type="NCBI Taxonomy" id="861788"/>
    <lineage>
        <taxon>Eukaryota</taxon>
        <taxon>Metazoa</taxon>
        <taxon>Chordata</taxon>
        <taxon>Craniata</taxon>
        <taxon>Vertebrata</taxon>
        <taxon>Euteleostomi</taxon>
        <taxon>Actinopterygii</taxon>
        <taxon>Neopterygii</taxon>
        <taxon>Teleostei</taxon>
        <taxon>Protacanthopterygii</taxon>
        <taxon>Salmoniformes</taxon>
        <taxon>Salmonidae</taxon>
        <taxon>Coregoninae</taxon>
        <taxon>Coregonus</taxon>
    </lineage>
</organism>
<name>A0AAN8KUD2_9TELE</name>
<accession>A0AAN8KUD2</accession>
<sequence length="86" mass="9591">WLLVEPSCRDVCLARLGQVLICLARLGQVLICLARLGQVLKSDRGEQFGQLMRERLKIITSNIRCVVTVSKKPNNLNETASITTLL</sequence>
<evidence type="ECO:0000313" key="2">
    <source>
        <dbReference type="Proteomes" id="UP001356427"/>
    </source>
</evidence>
<proteinExistence type="predicted"/>